<protein>
    <recommendedName>
        <fullName evidence="3">YbbR-like protein</fullName>
    </recommendedName>
</protein>
<dbReference type="PANTHER" id="PTHR37804:SF1">
    <property type="entry name" value="CDAA REGULATORY PROTEIN CDAR"/>
    <property type="match status" value="1"/>
</dbReference>
<dbReference type="PANTHER" id="PTHR37804">
    <property type="entry name" value="CDAA REGULATORY PROTEIN CDAR"/>
    <property type="match status" value="1"/>
</dbReference>
<evidence type="ECO:0000313" key="2">
    <source>
        <dbReference type="Proteomes" id="UP000601108"/>
    </source>
</evidence>
<dbReference type="AlphaFoldDB" id="A0A918JXZ1"/>
<dbReference type="Proteomes" id="UP000601108">
    <property type="component" value="Unassembled WGS sequence"/>
</dbReference>
<accession>A0A918JXZ1</accession>
<gene>
    <name evidence="1" type="ORF">GCM10007384_32500</name>
</gene>
<reference evidence="1 2" key="1">
    <citation type="journal article" date="2014" name="Int. J. Syst. Evol. Microbiol.">
        <title>Complete genome sequence of Corynebacterium casei LMG S-19264T (=DSM 44701T), isolated from a smear-ripened cheese.</title>
        <authorList>
            <consortium name="US DOE Joint Genome Institute (JGI-PGF)"/>
            <person name="Walter F."/>
            <person name="Albersmeier A."/>
            <person name="Kalinowski J."/>
            <person name="Ruckert C."/>
        </authorList>
    </citation>
    <scope>NUCLEOTIDE SEQUENCE [LARGE SCALE GENOMIC DNA]</scope>
    <source>
        <strain evidence="1 2">KCTC 12285</strain>
    </source>
</reference>
<sequence length="319" mass="36774">MPSRKKNKFYIKRSNVKTFLFFLLFTSVLWLFKQFSKNYTKEIEVTIQYSGIPKDKIFNEKSDQILKMVLNGNGFRLMNYYWGKPVLKLDIKDAVTDVKDQYYFYIDKESSVLKNKLDFKGRVLSMQKDTLRLKLDHKLQKKIPVVIEQNIEYSVGYGSSKGVSVFPDSITISGPSKIVDTIQSIKTQKIVLEGLNINYTSSIDIDMDNLPSSIVVSPTKVKSNILVSKFTEGNQKTPIILNNIPEGLEVKIFPKEISVVYRVGLDKYNEISPRDFIVMADYAKKSVESSFLTLELINKSEFVHDVRLQEKQVQFIVLK</sequence>
<evidence type="ECO:0008006" key="3">
    <source>
        <dbReference type="Google" id="ProtNLM"/>
    </source>
</evidence>
<proteinExistence type="predicted"/>
<dbReference type="Pfam" id="PF07949">
    <property type="entry name" value="YbbR"/>
    <property type="match status" value="1"/>
</dbReference>
<keyword evidence="2" id="KW-1185">Reference proteome</keyword>
<name>A0A918JXZ1_9FLAO</name>
<evidence type="ECO:0000313" key="1">
    <source>
        <dbReference type="EMBL" id="GGX28808.1"/>
    </source>
</evidence>
<dbReference type="RefSeq" id="WP_027413027.1">
    <property type="nucleotide sequence ID" value="NZ_BMWS01000026.1"/>
</dbReference>
<dbReference type="Gene3D" id="2.170.120.40">
    <property type="entry name" value="YbbR-like domain"/>
    <property type="match status" value="1"/>
</dbReference>
<dbReference type="EMBL" id="BMWS01000026">
    <property type="protein sequence ID" value="GGX28808.1"/>
    <property type="molecule type" value="Genomic_DNA"/>
</dbReference>
<comment type="caution">
    <text evidence="1">The sequence shown here is derived from an EMBL/GenBank/DDBJ whole genome shotgun (WGS) entry which is preliminary data.</text>
</comment>
<organism evidence="1 2">
    <name type="scientific">Aquimarina muelleri</name>
    <dbReference type="NCBI Taxonomy" id="279356"/>
    <lineage>
        <taxon>Bacteria</taxon>
        <taxon>Pseudomonadati</taxon>
        <taxon>Bacteroidota</taxon>
        <taxon>Flavobacteriia</taxon>
        <taxon>Flavobacteriales</taxon>
        <taxon>Flavobacteriaceae</taxon>
        <taxon>Aquimarina</taxon>
    </lineage>
</organism>
<dbReference type="InterPro" id="IPR053154">
    <property type="entry name" value="c-di-AMP_regulator"/>
</dbReference>
<dbReference type="InterPro" id="IPR012505">
    <property type="entry name" value="YbbR"/>
</dbReference>